<comment type="caution">
    <text evidence="5">The sequence shown here is derived from an EMBL/GenBank/DDBJ whole genome shotgun (WGS) entry which is preliminary data.</text>
</comment>
<dbReference type="PANTHER" id="PTHR30146">
    <property type="entry name" value="LACI-RELATED TRANSCRIPTIONAL REPRESSOR"/>
    <property type="match status" value="1"/>
</dbReference>
<dbReference type="PROSITE" id="PS50932">
    <property type="entry name" value="HTH_LACI_2"/>
    <property type="match status" value="1"/>
</dbReference>
<evidence type="ECO:0000313" key="5">
    <source>
        <dbReference type="EMBL" id="MBB6431265.1"/>
    </source>
</evidence>
<dbReference type="InterPro" id="IPR046335">
    <property type="entry name" value="LacI/GalR-like_sensor"/>
</dbReference>
<keyword evidence="1" id="KW-0805">Transcription regulation</keyword>
<proteinExistence type="predicted"/>
<dbReference type="GO" id="GO:0000976">
    <property type="term" value="F:transcription cis-regulatory region binding"/>
    <property type="evidence" value="ECO:0007669"/>
    <property type="project" value="TreeGrafter"/>
</dbReference>
<keyword evidence="2 5" id="KW-0238">DNA-binding</keyword>
<dbReference type="Proteomes" id="UP000541810">
    <property type="component" value="Unassembled WGS sequence"/>
</dbReference>
<sequence length="339" mass="37269">MSSVRQIAREAGVSITTVSRVLNNHPRVSQKARERVLAAANDARYVAPVSKRSTTNIALLYTGESSLGSPFDSQVMWGMSSGIEEYGYDLMVLDAKRSLQPGETYTQMFMRKGVRGAVLRTTLSTRHICLAIAEEGFPSVVVGDRFEHPSMRFIYSDSREPSREAIEHLIALGHTRIAICLNIVDDSDHADRLAGYEQALSDHDIPLDRKLVIRAHANRTGGEQLMRRVASMADRPTAIFITDPAAAAGAFKEARALGLNVPEDISIIGFDDGDLRFDIYPEMTAVCQDTGAIGQEAMTALHEVIENGPGETLPVRKARRAWLEVHHSTASPSVERRAE</sequence>
<dbReference type="Gene3D" id="3.40.50.2300">
    <property type="match status" value="2"/>
</dbReference>
<dbReference type="Pfam" id="PF00356">
    <property type="entry name" value="LacI"/>
    <property type="match status" value="1"/>
</dbReference>
<dbReference type="GO" id="GO:0003700">
    <property type="term" value="F:DNA-binding transcription factor activity"/>
    <property type="evidence" value="ECO:0007669"/>
    <property type="project" value="TreeGrafter"/>
</dbReference>
<accession>A0A7X0LL92</accession>
<dbReference type="CDD" id="cd01392">
    <property type="entry name" value="HTH_LacI"/>
    <property type="match status" value="1"/>
</dbReference>
<gene>
    <name evidence="5" type="ORF">HNQ40_003071</name>
</gene>
<name>A0A7X0LL92_9BACT</name>
<keyword evidence="6" id="KW-1185">Reference proteome</keyword>
<dbReference type="AlphaFoldDB" id="A0A7X0LL92"/>
<dbReference type="EMBL" id="JACHGY010000001">
    <property type="protein sequence ID" value="MBB6431265.1"/>
    <property type="molecule type" value="Genomic_DNA"/>
</dbReference>
<dbReference type="SUPFAM" id="SSF53822">
    <property type="entry name" value="Periplasmic binding protein-like I"/>
    <property type="match status" value="1"/>
</dbReference>
<evidence type="ECO:0000313" key="6">
    <source>
        <dbReference type="Proteomes" id="UP000541810"/>
    </source>
</evidence>
<dbReference type="InterPro" id="IPR000843">
    <property type="entry name" value="HTH_LacI"/>
</dbReference>
<dbReference type="SMART" id="SM00354">
    <property type="entry name" value="HTH_LACI"/>
    <property type="match status" value="1"/>
</dbReference>
<evidence type="ECO:0000256" key="3">
    <source>
        <dbReference type="ARBA" id="ARBA00023163"/>
    </source>
</evidence>
<reference evidence="5 6" key="1">
    <citation type="submission" date="2020-08" db="EMBL/GenBank/DDBJ databases">
        <title>Genomic Encyclopedia of Type Strains, Phase IV (KMG-IV): sequencing the most valuable type-strain genomes for metagenomic binning, comparative biology and taxonomic classification.</title>
        <authorList>
            <person name="Goeker M."/>
        </authorList>
    </citation>
    <scope>NUCLEOTIDE SEQUENCE [LARGE SCALE GENOMIC DNA]</scope>
    <source>
        <strain evidence="5 6">DSM 103725</strain>
    </source>
</reference>
<evidence type="ECO:0000256" key="1">
    <source>
        <dbReference type="ARBA" id="ARBA00023015"/>
    </source>
</evidence>
<evidence type="ECO:0000259" key="4">
    <source>
        <dbReference type="PROSITE" id="PS50932"/>
    </source>
</evidence>
<dbReference type="Gene3D" id="1.10.260.40">
    <property type="entry name" value="lambda repressor-like DNA-binding domains"/>
    <property type="match status" value="1"/>
</dbReference>
<protein>
    <submittedName>
        <fullName evidence="5">DNA-binding LacI/PurR family transcriptional regulator</fullName>
    </submittedName>
</protein>
<keyword evidence="3" id="KW-0804">Transcription</keyword>
<dbReference type="Pfam" id="PF13377">
    <property type="entry name" value="Peripla_BP_3"/>
    <property type="match status" value="1"/>
</dbReference>
<dbReference type="SUPFAM" id="SSF47413">
    <property type="entry name" value="lambda repressor-like DNA-binding domains"/>
    <property type="match status" value="1"/>
</dbReference>
<evidence type="ECO:0000256" key="2">
    <source>
        <dbReference type="ARBA" id="ARBA00023125"/>
    </source>
</evidence>
<dbReference type="InterPro" id="IPR010982">
    <property type="entry name" value="Lambda_DNA-bd_dom_sf"/>
</dbReference>
<dbReference type="PANTHER" id="PTHR30146:SF138">
    <property type="entry name" value="TRANSCRIPTIONAL REGULATORY PROTEIN"/>
    <property type="match status" value="1"/>
</dbReference>
<dbReference type="CDD" id="cd06267">
    <property type="entry name" value="PBP1_LacI_sugar_binding-like"/>
    <property type="match status" value="1"/>
</dbReference>
<dbReference type="InterPro" id="IPR028082">
    <property type="entry name" value="Peripla_BP_I"/>
</dbReference>
<organism evidence="5 6">
    <name type="scientific">Algisphaera agarilytica</name>
    <dbReference type="NCBI Taxonomy" id="1385975"/>
    <lineage>
        <taxon>Bacteria</taxon>
        <taxon>Pseudomonadati</taxon>
        <taxon>Planctomycetota</taxon>
        <taxon>Phycisphaerae</taxon>
        <taxon>Phycisphaerales</taxon>
        <taxon>Phycisphaeraceae</taxon>
        <taxon>Algisphaera</taxon>
    </lineage>
</organism>
<feature type="domain" description="HTH lacI-type" evidence="4">
    <location>
        <begin position="2"/>
        <end position="56"/>
    </location>
</feature>
<dbReference type="RefSeq" id="WP_184678747.1">
    <property type="nucleotide sequence ID" value="NZ_JACHGY010000001.1"/>
</dbReference>